<evidence type="ECO:0000313" key="1">
    <source>
        <dbReference type="EMBL" id="ONH93439.1"/>
    </source>
</evidence>
<dbReference type="Gramene" id="ONH93439">
    <property type="protein sequence ID" value="ONH93439"/>
    <property type="gene ID" value="PRUPE_8G232300"/>
</dbReference>
<protein>
    <submittedName>
        <fullName evidence="1">Uncharacterized protein</fullName>
    </submittedName>
</protein>
<dbReference type="EMBL" id="CM007658">
    <property type="protein sequence ID" value="ONH93439.1"/>
    <property type="molecule type" value="Genomic_DNA"/>
</dbReference>
<proteinExistence type="predicted"/>
<sequence length="132" mass="15375">MGMASWHVIWMHDGYRTTMHLLFKTPKSPKLQIFAHTCGSCPTWIKSTSVLSCHTCEYIADWGMHKLLSGGGWNSEVKKWAQYYWLTDLIHESRLWGINLITVKLTKIRKEVDPEFLSCLYCGPCMQMLSFR</sequence>
<accession>A0A251N4C8</accession>
<reference evidence="1 2" key="1">
    <citation type="journal article" date="2013" name="Nat. Genet.">
        <title>The high-quality draft genome of peach (Prunus persica) identifies unique patterns of genetic diversity, domestication and genome evolution.</title>
        <authorList>
            <consortium name="International Peach Genome Initiative"/>
            <person name="Verde I."/>
            <person name="Abbott A.G."/>
            <person name="Scalabrin S."/>
            <person name="Jung S."/>
            <person name="Shu S."/>
            <person name="Marroni F."/>
            <person name="Zhebentyayeva T."/>
            <person name="Dettori M.T."/>
            <person name="Grimwood J."/>
            <person name="Cattonaro F."/>
            <person name="Zuccolo A."/>
            <person name="Rossini L."/>
            <person name="Jenkins J."/>
            <person name="Vendramin E."/>
            <person name="Meisel L.A."/>
            <person name="Decroocq V."/>
            <person name="Sosinski B."/>
            <person name="Prochnik S."/>
            <person name="Mitros T."/>
            <person name="Policriti A."/>
            <person name="Cipriani G."/>
            <person name="Dondini L."/>
            <person name="Ficklin S."/>
            <person name="Goodstein D.M."/>
            <person name="Xuan P."/>
            <person name="Del Fabbro C."/>
            <person name="Aramini V."/>
            <person name="Copetti D."/>
            <person name="Gonzalez S."/>
            <person name="Horner D.S."/>
            <person name="Falchi R."/>
            <person name="Lucas S."/>
            <person name="Mica E."/>
            <person name="Maldonado J."/>
            <person name="Lazzari B."/>
            <person name="Bielenberg D."/>
            <person name="Pirona R."/>
            <person name="Miculan M."/>
            <person name="Barakat A."/>
            <person name="Testolin R."/>
            <person name="Stella A."/>
            <person name="Tartarini S."/>
            <person name="Tonutti P."/>
            <person name="Arus P."/>
            <person name="Orellana A."/>
            <person name="Wells C."/>
            <person name="Main D."/>
            <person name="Vizzotto G."/>
            <person name="Silva H."/>
            <person name="Salamini F."/>
            <person name="Schmutz J."/>
            <person name="Morgante M."/>
            <person name="Rokhsar D.S."/>
        </authorList>
    </citation>
    <scope>NUCLEOTIDE SEQUENCE [LARGE SCALE GENOMIC DNA]</scope>
    <source>
        <strain evidence="2">cv. Nemared</strain>
    </source>
</reference>
<organism evidence="1 2">
    <name type="scientific">Prunus persica</name>
    <name type="common">Peach</name>
    <name type="synonym">Amygdalus persica</name>
    <dbReference type="NCBI Taxonomy" id="3760"/>
    <lineage>
        <taxon>Eukaryota</taxon>
        <taxon>Viridiplantae</taxon>
        <taxon>Streptophyta</taxon>
        <taxon>Embryophyta</taxon>
        <taxon>Tracheophyta</taxon>
        <taxon>Spermatophyta</taxon>
        <taxon>Magnoliopsida</taxon>
        <taxon>eudicotyledons</taxon>
        <taxon>Gunneridae</taxon>
        <taxon>Pentapetalae</taxon>
        <taxon>rosids</taxon>
        <taxon>fabids</taxon>
        <taxon>Rosales</taxon>
        <taxon>Rosaceae</taxon>
        <taxon>Amygdaloideae</taxon>
        <taxon>Amygdaleae</taxon>
        <taxon>Prunus</taxon>
    </lineage>
</organism>
<name>A0A251N4C8_PRUPE</name>
<evidence type="ECO:0000313" key="2">
    <source>
        <dbReference type="Proteomes" id="UP000006882"/>
    </source>
</evidence>
<dbReference type="Proteomes" id="UP000006882">
    <property type="component" value="Chromosome G8"/>
</dbReference>
<keyword evidence="2" id="KW-1185">Reference proteome</keyword>
<gene>
    <name evidence="1" type="ORF">PRUPE_8G232300</name>
</gene>
<dbReference type="AlphaFoldDB" id="A0A251N4C8"/>